<evidence type="ECO:0000313" key="14">
    <source>
        <dbReference type="Proteomes" id="UP001197093"/>
    </source>
</evidence>
<keyword evidence="5" id="KW-0479">Metal-binding</keyword>
<dbReference type="Gene3D" id="1.20.1250.20">
    <property type="entry name" value="MFS general substrate transporter like domains"/>
    <property type="match status" value="2"/>
</dbReference>
<dbReference type="PANTHER" id="PTHR33146">
    <property type="entry name" value="ENDONUCLEASE 4"/>
    <property type="match status" value="1"/>
</dbReference>
<dbReference type="GO" id="GO:0046872">
    <property type="term" value="F:metal ion binding"/>
    <property type="evidence" value="ECO:0007669"/>
    <property type="project" value="UniProtKB-KW"/>
</dbReference>
<feature type="transmembrane region" description="Helical" evidence="12">
    <location>
        <begin position="163"/>
        <end position="183"/>
    </location>
</feature>
<keyword evidence="8 12" id="KW-1133">Transmembrane helix</keyword>
<name>A0AAD4ETH4_9PEZI</name>
<evidence type="ECO:0000256" key="5">
    <source>
        <dbReference type="ARBA" id="ARBA00022723"/>
    </source>
</evidence>
<dbReference type="GO" id="GO:0006308">
    <property type="term" value="P:DNA catabolic process"/>
    <property type="evidence" value="ECO:0007669"/>
    <property type="project" value="InterPro"/>
</dbReference>
<keyword evidence="6" id="KW-0255">Endonuclease</keyword>
<dbReference type="Pfam" id="PF02265">
    <property type="entry name" value="S1-P1_nuclease"/>
    <property type="match status" value="1"/>
</dbReference>
<dbReference type="AlphaFoldDB" id="A0AAD4ETH4"/>
<feature type="transmembrane region" description="Helical" evidence="12">
    <location>
        <begin position="263"/>
        <end position="282"/>
    </location>
</feature>
<dbReference type="CDD" id="cd11010">
    <property type="entry name" value="S1-P1_nuclease"/>
    <property type="match status" value="1"/>
</dbReference>
<dbReference type="Gene3D" id="1.10.575.10">
    <property type="entry name" value="P1 Nuclease"/>
    <property type="match status" value="1"/>
</dbReference>
<feature type="transmembrane region" description="Helical" evidence="12">
    <location>
        <begin position="53"/>
        <end position="71"/>
    </location>
</feature>
<evidence type="ECO:0000256" key="3">
    <source>
        <dbReference type="ARBA" id="ARBA00022692"/>
    </source>
</evidence>
<sequence>MMVAVFLMQPLGQFMSQLVAYGILRGYNNTYNLQQCHHPADGDGQCGRVVDSIWRWVAGVGAIPALIAIFFRFQIEDPGLYDLDVKDEGARAIRNTLMVYRYRRLPTEMPDQDSSVEMEQVGPDGEECPPMNGRDLRHEHEEELPAQFSRADIKDYFFTQGNWRSLAGTSMCWFLLDIAFYGLGMGNPSTLAKLWTYKPDDKILGDVPSWNPNAARPDASIFDALHDNAIQNLTTVCIGSLTGCFVLLLIIDYVPRKQFLTYSFVWLAVLFFVTGGSFFAVFHNDFHAVSIVLVALCHFSFNLGPNTLTFLIPAEIFPTRYRATCHGIAAAAGKLGSVIVQATLPTWKINGMRVADPNSSGLGWVFITYGFVMALGAVFAWGWIPSLQYYRGLDAAARAPAREGLKLPSKTLEVLGEGLVRAEADGEVIVAYVATNFVTTSTKTYLQSLLGDTSADYLANVANWADSYRSTTAGAFSAPFHYIDALDSPPSSCGVSFSRDCGSSGCIVGAISNYTSRLLTTSLATSERQIAAKMLVHFLGDIGQPLHCENLDVGGNSIAVTYSGSSTNLHTVWDTKIPEHISGGSSKSIAKTWASSLTSEINTGSYKSSATGWVSGLSIANAQSSALIWASESNAQVCTVVMPGGVSALQSVDLSGAYTTSATPTVKLQVAKQGYRLAKWLDAIVAAI</sequence>
<reference evidence="13" key="1">
    <citation type="submission" date="2023-02" db="EMBL/GenBank/DDBJ databases">
        <authorList>
            <person name="Palmer J.M."/>
        </authorList>
    </citation>
    <scope>NUCLEOTIDE SEQUENCE</scope>
    <source>
        <strain evidence="13">FW57</strain>
    </source>
</reference>
<evidence type="ECO:0000256" key="8">
    <source>
        <dbReference type="ARBA" id="ARBA00022989"/>
    </source>
</evidence>
<comment type="caution">
    <text evidence="13">The sequence shown here is derived from an EMBL/GenBank/DDBJ whole genome shotgun (WGS) entry which is preliminary data.</text>
</comment>
<accession>A0AAD4ETH4</accession>
<dbReference type="InterPro" id="IPR005828">
    <property type="entry name" value="MFS_sugar_transport-like"/>
</dbReference>
<dbReference type="EMBL" id="JAHCVI010000003">
    <property type="protein sequence ID" value="KAG7286895.1"/>
    <property type="molecule type" value="Genomic_DNA"/>
</dbReference>
<comment type="similarity">
    <text evidence="2">Belongs to the nuclease type I family.</text>
</comment>
<dbReference type="Proteomes" id="UP001197093">
    <property type="component" value="Unassembled WGS sequence"/>
</dbReference>
<feature type="transmembrane region" description="Helical" evidence="12">
    <location>
        <begin position="364"/>
        <end position="384"/>
    </location>
</feature>
<dbReference type="InterPro" id="IPR008947">
    <property type="entry name" value="PLipase_C/P1_nuclease_dom_sf"/>
</dbReference>
<proteinExistence type="inferred from homology"/>
<dbReference type="InterPro" id="IPR003154">
    <property type="entry name" value="S1/P1nuclease"/>
</dbReference>
<dbReference type="GO" id="GO:0022857">
    <property type="term" value="F:transmembrane transporter activity"/>
    <property type="evidence" value="ECO:0007669"/>
    <property type="project" value="InterPro"/>
</dbReference>
<keyword evidence="11" id="KW-0325">Glycoprotein</keyword>
<dbReference type="SUPFAM" id="SSF103473">
    <property type="entry name" value="MFS general substrate transporter"/>
    <property type="match status" value="1"/>
</dbReference>
<evidence type="ECO:0000256" key="6">
    <source>
        <dbReference type="ARBA" id="ARBA00022759"/>
    </source>
</evidence>
<keyword evidence="3 12" id="KW-0812">Transmembrane</keyword>
<gene>
    <name evidence="13" type="ORF">NEMBOFW57_006394</name>
</gene>
<evidence type="ECO:0000256" key="2">
    <source>
        <dbReference type="ARBA" id="ARBA00009547"/>
    </source>
</evidence>
<keyword evidence="10" id="KW-1015">Disulfide bond</keyword>
<comment type="subcellular location">
    <subcellularLocation>
        <location evidence="1">Membrane</location>
    </subcellularLocation>
</comment>
<keyword evidence="7" id="KW-0378">Hydrolase</keyword>
<dbReference type="GO" id="GO:0016020">
    <property type="term" value="C:membrane"/>
    <property type="evidence" value="ECO:0007669"/>
    <property type="project" value="UniProtKB-SubCell"/>
</dbReference>
<feature type="transmembrane region" description="Helical" evidence="12">
    <location>
        <begin position="288"/>
        <end position="311"/>
    </location>
</feature>
<feature type="transmembrane region" description="Helical" evidence="12">
    <location>
        <begin position="229"/>
        <end position="251"/>
    </location>
</feature>
<evidence type="ECO:0000313" key="13">
    <source>
        <dbReference type="EMBL" id="KAG7286895.1"/>
    </source>
</evidence>
<evidence type="ECO:0008006" key="15">
    <source>
        <dbReference type="Google" id="ProtNLM"/>
    </source>
</evidence>
<evidence type="ECO:0000256" key="7">
    <source>
        <dbReference type="ARBA" id="ARBA00022801"/>
    </source>
</evidence>
<protein>
    <recommendedName>
        <fullName evidence="15">Major facilitator superfamily (MFS) profile domain-containing protein</fullName>
    </recommendedName>
</protein>
<dbReference type="GO" id="GO:0016788">
    <property type="term" value="F:hydrolase activity, acting on ester bonds"/>
    <property type="evidence" value="ECO:0007669"/>
    <property type="project" value="InterPro"/>
</dbReference>
<evidence type="ECO:0000256" key="1">
    <source>
        <dbReference type="ARBA" id="ARBA00004370"/>
    </source>
</evidence>
<dbReference type="InterPro" id="IPR036259">
    <property type="entry name" value="MFS_trans_sf"/>
</dbReference>
<organism evidence="13 14">
    <name type="scientific">Staphylotrichum longicolle</name>
    <dbReference type="NCBI Taxonomy" id="669026"/>
    <lineage>
        <taxon>Eukaryota</taxon>
        <taxon>Fungi</taxon>
        <taxon>Dikarya</taxon>
        <taxon>Ascomycota</taxon>
        <taxon>Pezizomycotina</taxon>
        <taxon>Sordariomycetes</taxon>
        <taxon>Sordariomycetidae</taxon>
        <taxon>Sordariales</taxon>
        <taxon>Chaetomiaceae</taxon>
        <taxon>Staphylotrichum</taxon>
    </lineage>
</organism>
<dbReference type="Pfam" id="PF00083">
    <property type="entry name" value="Sugar_tr"/>
    <property type="match status" value="1"/>
</dbReference>
<evidence type="ECO:0000256" key="12">
    <source>
        <dbReference type="SAM" id="Phobius"/>
    </source>
</evidence>
<keyword evidence="9 12" id="KW-0472">Membrane</keyword>
<dbReference type="GO" id="GO:0003676">
    <property type="term" value="F:nucleic acid binding"/>
    <property type="evidence" value="ECO:0007669"/>
    <property type="project" value="InterPro"/>
</dbReference>
<evidence type="ECO:0000256" key="4">
    <source>
        <dbReference type="ARBA" id="ARBA00022722"/>
    </source>
</evidence>
<evidence type="ECO:0000256" key="10">
    <source>
        <dbReference type="ARBA" id="ARBA00023157"/>
    </source>
</evidence>
<dbReference type="GO" id="GO:0004519">
    <property type="term" value="F:endonuclease activity"/>
    <property type="evidence" value="ECO:0007669"/>
    <property type="project" value="UniProtKB-KW"/>
</dbReference>
<keyword evidence="14" id="KW-1185">Reference proteome</keyword>
<dbReference type="SUPFAM" id="SSF48537">
    <property type="entry name" value="Phospholipase C/P1 nuclease"/>
    <property type="match status" value="1"/>
</dbReference>
<evidence type="ECO:0000256" key="9">
    <source>
        <dbReference type="ARBA" id="ARBA00023136"/>
    </source>
</evidence>
<dbReference type="PANTHER" id="PTHR33146:SF26">
    <property type="entry name" value="ENDONUCLEASE 4"/>
    <property type="match status" value="1"/>
</dbReference>
<keyword evidence="4" id="KW-0540">Nuclease</keyword>
<evidence type="ECO:0000256" key="11">
    <source>
        <dbReference type="ARBA" id="ARBA00023180"/>
    </source>
</evidence>